<proteinExistence type="predicted"/>
<dbReference type="AlphaFoldDB" id="A0A6C2YIX6"/>
<gene>
    <name evidence="3" type="ORF">GMBLW1_29250</name>
</gene>
<dbReference type="KEGG" id="tim:GMBLW1_29250"/>
<organism evidence="3">
    <name type="scientific">Tuwongella immobilis</name>
    <dbReference type="NCBI Taxonomy" id="692036"/>
    <lineage>
        <taxon>Bacteria</taxon>
        <taxon>Pseudomonadati</taxon>
        <taxon>Planctomycetota</taxon>
        <taxon>Planctomycetia</taxon>
        <taxon>Gemmatales</taxon>
        <taxon>Gemmataceae</taxon>
        <taxon>Tuwongella</taxon>
    </lineage>
</organism>
<feature type="domain" description="MoxR-vWA-beta-propeller ternary system" evidence="2">
    <location>
        <begin position="14"/>
        <end position="156"/>
    </location>
</feature>
<reference evidence="3" key="1">
    <citation type="submission" date="2019-04" db="EMBL/GenBank/DDBJ databases">
        <authorList>
            <consortium name="Science for Life Laboratories"/>
        </authorList>
    </citation>
    <scope>NUCLEOTIDE SEQUENCE</scope>
    <source>
        <strain evidence="3">MBLW1</strain>
    </source>
</reference>
<feature type="region of interest" description="Disordered" evidence="1">
    <location>
        <begin position="160"/>
        <end position="184"/>
    </location>
</feature>
<name>A0A6C2YIX6_9BACT</name>
<sequence>MLTYTLRYREPTETALGLLLLGHSVVTLRAVLTRLGTHPWPGIFRVADGFLLRPAGGTRLTIPGTIRLRVVAERLWMPIDAELLPALHPEEQSALVRSRGVIVLPGGRVLEFDPQQPILPSDLLETPPLLPSEWRPLLNLEPLPDGLTRLERLFPAASADSVLQPPDDPIASEPIEPSDAPTRQEQITARIRLATGKFLMAAGQMLGMRSLAQRGAEMVQRAMQQAPTLMREVVGTQAASIAELLKRFESGNLDDALRHAIPIDSSGAPNSATNSARRDFRLPERSIRYSLSDLLRGNSGGGGGGTWTLESSQYQQLRDAYYRAATLAQSQGDFRRAALIFGKLLDDVAQAARVLSQGGYHRDAAILYRDRLHQLEHALREFSLAGDWTEALKIAERLQAFERMGIILRQLGQFEAADRAFLRAAEAKIEKFHDYLGAATLVMQQTGRYEWGAAIFQRGWNRRDKSLSDSASAIGCAIRLSEFLAFAQPRTPLLQLLDEVDAWLVSSGSEKLATQWYHHLPRLAELPVLQELRADLRDRALVGLARFLQEHAQTESKRGGIVGRLFVRDADWPAEMVRDAEFALTTAIQRRKRLESPRSRVLWVQLTRSRVDAYAKTPQALAVAARGELVVHRGANLVASRCDGRSSIPVQQVACNLTGDNVVLLTEVASEIDSGTELEPRLALIGYSSAGRTEMHLAGRYDFDLSAESTVRLLPQIRLVANAQRVELASESIRWWLAAPSLQMLQEFPAGDGEIPHLSFEVTRQAGVRELRICGSIAELGDQRVNLGYWPQKAVISQPSIQTVLIAAVTEAGELYLTQLLLEPNRLLEDRVLRRKDAVQFVDVEFLPNQRLAVLTADRRILFLRWSREGLHEAEPSQALESPHLPLACAFFPLQSELALLFDSGQLAILPIG</sequence>
<dbReference type="EMBL" id="LR586016">
    <property type="protein sequence ID" value="VIP01035.1"/>
    <property type="molecule type" value="Genomic_DNA"/>
</dbReference>
<dbReference type="Proteomes" id="UP000464378">
    <property type="component" value="Chromosome"/>
</dbReference>
<dbReference type="InterPro" id="IPR045551">
    <property type="entry name" value="bpX3"/>
</dbReference>
<keyword evidence="4" id="KW-1185">Reference proteome</keyword>
<dbReference type="InParanoid" id="A0A6C2YIX6"/>
<dbReference type="InterPro" id="IPR011990">
    <property type="entry name" value="TPR-like_helical_dom_sf"/>
</dbReference>
<protein>
    <submittedName>
        <fullName evidence="3">Cyclic nucleotide-binding protein: Uncharacterized protein</fullName>
    </submittedName>
</protein>
<evidence type="ECO:0000313" key="3">
    <source>
        <dbReference type="EMBL" id="VIP01035.1"/>
    </source>
</evidence>
<dbReference type="Gene3D" id="1.25.40.10">
    <property type="entry name" value="Tetratricopeptide repeat domain"/>
    <property type="match status" value="1"/>
</dbReference>
<dbReference type="SUPFAM" id="SSF48452">
    <property type="entry name" value="TPR-like"/>
    <property type="match status" value="1"/>
</dbReference>
<dbReference type="Pfam" id="PF19919">
    <property type="entry name" value="bpX3"/>
    <property type="match status" value="1"/>
</dbReference>
<evidence type="ECO:0000259" key="2">
    <source>
        <dbReference type="Pfam" id="PF19919"/>
    </source>
</evidence>
<accession>A0A6C2YIX6</accession>
<evidence type="ECO:0000256" key="1">
    <source>
        <dbReference type="SAM" id="MobiDB-lite"/>
    </source>
</evidence>
<evidence type="ECO:0000313" key="4">
    <source>
        <dbReference type="Proteomes" id="UP000464378"/>
    </source>
</evidence>
<dbReference type="RefSeq" id="WP_162656249.1">
    <property type="nucleotide sequence ID" value="NZ_LR593887.1"/>
</dbReference>
<dbReference type="EMBL" id="LR593887">
    <property type="protein sequence ID" value="VTR97495.1"/>
    <property type="molecule type" value="Genomic_DNA"/>
</dbReference>